<reference evidence="2" key="1">
    <citation type="submission" date="2020-10" db="EMBL/GenBank/DDBJ databases">
        <authorList>
            <person name="Castelo-Branco R."/>
            <person name="Eusebio N."/>
            <person name="Adriana R."/>
            <person name="Vieira A."/>
            <person name="Brugerolle De Fraissinette N."/>
            <person name="Rezende De Castro R."/>
            <person name="Schneider M.P."/>
            <person name="Vasconcelos V."/>
            <person name="Leao P.N."/>
        </authorList>
    </citation>
    <scope>NUCLEOTIDE SEQUENCE</scope>
    <source>
        <strain evidence="2">LEGE 06105</strain>
    </source>
</reference>
<proteinExistence type="predicted"/>
<name>A0A8J7K6Q6_9CYAN</name>
<dbReference type="Proteomes" id="UP000620559">
    <property type="component" value="Unassembled WGS sequence"/>
</dbReference>
<organism evidence="2 3">
    <name type="scientific">Plectonema cf. radiosum LEGE 06105</name>
    <dbReference type="NCBI Taxonomy" id="945769"/>
    <lineage>
        <taxon>Bacteria</taxon>
        <taxon>Bacillati</taxon>
        <taxon>Cyanobacteriota</taxon>
        <taxon>Cyanophyceae</taxon>
        <taxon>Oscillatoriophycideae</taxon>
        <taxon>Oscillatoriales</taxon>
        <taxon>Microcoleaceae</taxon>
        <taxon>Plectonema</taxon>
    </lineage>
</organism>
<dbReference type="InterPro" id="IPR000086">
    <property type="entry name" value="NUDIX_hydrolase_dom"/>
</dbReference>
<dbReference type="AlphaFoldDB" id="A0A8J7K6Q6"/>
<evidence type="ECO:0000313" key="3">
    <source>
        <dbReference type="Proteomes" id="UP000620559"/>
    </source>
</evidence>
<dbReference type="InterPro" id="IPR015797">
    <property type="entry name" value="NUDIX_hydrolase-like_dom_sf"/>
</dbReference>
<evidence type="ECO:0000259" key="1">
    <source>
        <dbReference type="PROSITE" id="PS51462"/>
    </source>
</evidence>
<dbReference type="SUPFAM" id="SSF55811">
    <property type="entry name" value="Nudix"/>
    <property type="match status" value="1"/>
</dbReference>
<sequence length="137" mass="16332">MSKITCGVFLMTKQGSFLLLKKSKNNEYDIPKGKMENVHNKNELKCAFDELKQETGILHNDVKLDPNFRYEYNDTDGKKVIFLGWLKTVREITLSAEHIEYKWEKWNPTHNIRKGWLDSLLEELDKYFNNHPESKYF</sequence>
<dbReference type="RefSeq" id="WP_193924046.1">
    <property type="nucleotide sequence ID" value="NZ_JADEWL010000119.1"/>
</dbReference>
<protein>
    <submittedName>
        <fullName evidence="2">NUDIX domain-containing protein</fullName>
    </submittedName>
</protein>
<dbReference type="PROSITE" id="PS51462">
    <property type="entry name" value="NUDIX"/>
    <property type="match status" value="1"/>
</dbReference>
<keyword evidence="3" id="KW-1185">Reference proteome</keyword>
<dbReference type="EMBL" id="JADEWL010000119">
    <property type="protein sequence ID" value="MBE9215817.1"/>
    <property type="molecule type" value="Genomic_DNA"/>
</dbReference>
<gene>
    <name evidence="2" type="ORF">IQ247_24675</name>
</gene>
<evidence type="ECO:0000313" key="2">
    <source>
        <dbReference type="EMBL" id="MBE9215817.1"/>
    </source>
</evidence>
<feature type="domain" description="Nudix hydrolase" evidence="1">
    <location>
        <begin position="1"/>
        <end position="125"/>
    </location>
</feature>
<dbReference type="Gene3D" id="3.90.79.10">
    <property type="entry name" value="Nucleoside Triphosphate Pyrophosphohydrolase"/>
    <property type="match status" value="1"/>
</dbReference>
<dbReference type="Pfam" id="PF00293">
    <property type="entry name" value="NUDIX"/>
    <property type="match status" value="1"/>
</dbReference>
<accession>A0A8J7K6Q6</accession>
<comment type="caution">
    <text evidence="2">The sequence shown here is derived from an EMBL/GenBank/DDBJ whole genome shotgun (WGS) entry which is preliminary data.</text>
</comment>